<dbReference type="Pfam" id="PF13365">
    <property type="entry name" value="Trypsin_2"/>
    <property type="match status" value="1"/>
</dbReference>
<feature type="transmembrane region" description="Helical" evidence="5">
    <location>
        <begin position="110"/>
        <end position="128"/>
    </location>
</feature>
<name>A0A4T2BVV3_9MICO</name>
<dbReference type="InterPro" id="IPR047680">
    <property type="entry name" value="MarP-like"/>
</dbReference>
<dbReference type="OrthoDB" id="9766361at2"/>
<keyword evidence="4 5" id="KW-0472">Membrane</keyword>
<keyword evidence="3 5" id="KW-1133">Transmembrane helix</keyword>
<dbReference type="GO" id="GO:0006508">
    <property type="term" value="P:proteolysis"/>
    <property type="evidence" value="ECO:0007669"/>
    <property type="project" value="UniProtKB-KW"/>
</dbReference>
<keyword evidence="6" id="KW-0645">Protease</keyword>
<dbReference type="GO" id="GO:0009403">
    <property type="term" value="P:toxin biosynthetic process"/>
    <property type="evidence" value="ECO:0007669"/>
    <property type="project" value="InterPro"/>
</dbReference>
<feature type="transmembrane region" description="Helical" evidence="5">
    <location>
        <begin position="29"/>
        <end position="54"/>
    </location>
</feature>
<dbReference type="GO" id="GO:0004252">
    <property type="term" value="F:serine-type endopeptidase activity"/>
    <property type="evidence" value="ECO:0007669"/>
    <property type="project" value="InterPro"/>
</dbReference>
<dbReference type="NCBIfam" id="NF033740">
    <property type="entry name" value="MarP_fam_protase"/>
    <property type="match status" value="1"/>
</dbReference>
<dbReference type="InterPro" id="IPR001940">
    <property type="entry name" value="Peptidase_S1C"/>
</dbReference>
<evidence type="ECO:0000313" key="6">
    <source>
        <dbReference type="EMBL" id="TIH35647.1"/>
    </source>
</evidence>
<evidence type="ECO:0000313" key="7">
    <source>
        <dbReference type="Proteomes" id="UP000306192"/>
    </source>
</evidence>
<dbReference type="PANTHER" id="PTHR45980:SF9">
    <property type="entry name" value="PROTEASE DO-LIKE 10, MITOCHONDRIAL-RELATED"/>
    <property type="match status" value="1"/>
</dbReference>
<dbReference type="GO" id="GO:0016020">
    <property type="term" value="C:membrane"/>
    <property type="evidence" value="ECO:0007669"/>
    <property type="project" value="UniProtKB-SubCell"/>
</dbReference>
<comment type="subcellular location">
    <subcellularLocation>
        <location evidence="1">Membrane</location>
        <topology evidence="1">Multi-pass membrane protein</topology>
    </subcellularLocation>
</comment>
<dbReference type="Pfam" id="PF02674">
    <property type="entry name" value="Colicin_V"/>
    <property type="match status" value="1"/>
</dbReference>
<evidence type="ECO:0000256" key="1">
    <source>
        <dbReference type="ARBA" id="ARBA00004141"/>
    </source>
</evidence>
<proteinExistence type="predicted"/>
<dbReference type="InterPro" id="IPR009003">
    <property type="entry name" value="Peptidase_S1_PA"/>
</dbReference>
<keyword evidence="7" id="KW-1185">Reference proteome</keyword>
<dbReference type="RefSeq" id="WP_136642276.1">
    <property type="nucleotide sequence ID" value="NZ_QYRT01000018.1"/>
</dbReference>
<dbReference type="InterPro" id="IPR043504">
    <property type="entry name" value="Peptidase_S1_PA_chymotrypsin"/>
</dbReference>
<dbReference type="Proteomes" id="UP000306192">
    <property type="component" value="Unassembled WGS sequence"/>
</dbReference>
<evidence type="ECO:0000256" key="5">
    <source>
        <dbReference type="SAM" id="Phobius"/>
    </source>
</evidence>
<evidence type="ECO:0000256" key="2">
    <source>
        <dbReference type="ARBA" id="ARBA00022692"/>
    </source>
</evidence>
<dbReference type="PRINTS" id="PR00834">
    <property type="entry name" value="PROTEASES2C"/>
</dbReference>
<feature type="transmembrane region" description="Helical" evidence="5">
    <location>
        <begin position="66"/>
        <end position="90"/>
    </location>
</feature>
<keyword evidence="6" id="KW-0378">Hydrolase</keyword>
<evidence type="ECO:0000256" key="3">
    <source>
        <dbReference type="ARBA" id="ARBA00022989"/>
    </source>
</evidence>
<dbReference type="AlphaFoldDB" id="A0A4T2BVV3"/>
<dbReference type="InterPro" id="IPR003825">
    <property type="entry name" value="Colicin-V_CvpA"/>
</dbReference>
<accession>A0A4T2BVV3</accession>
<gene>
    <name evidence="6" type="ORF">D4765_10640</name>
</gene>
<reference evidence="6 7" key="1">
    <citation type="journal article" date="2019" name="Microorganisms">
        <title>Systematic Affiliation and Genome Analysis of Subtercola vilae DB165(T) with Particular Emphasis on Cold Adaptation of an Isolate from a High-Altitude Cold Volcano Lake.</title>
        <authorList>
            <person name="Villalobos A.S."/>
            <person name="Wiese J."/>
            <person name="Imhoff J.F."/>
            <person name="Dorador C."/>
            <person name="Keller A."/>
            <person name="Hentschel U."/>
        </authorList>
    </citation>
    <scope>NUCLEOTIDE SEQUENCE [LARGE SCALE GENOMIC DNA]</scope>
    <source>
        <strain evidence="6 7">DB165</strain>
    </source>
</reference>
<keyword evidence="2 5" id="KW-0812">Transmembrane</keyword>
<dbReference type="EMBL" id="QYRT01000018">
    <property type="protein sequence ID" value="TIH35647.1"/>
    <property type="molecule type" value="Genomic_DNA"/>
</dbReference>
<dbReference type="Gene3D" id="2.40.10.10">
    <property type="entry name" value="Trypsin-like serine proteases"/>
    <property type="match status" value="2"/>
</dbReference>
<evidence type="ECO:0000256" key="4">
    <source>
        <dbReference type="ARBA" id="ARBA00023136"/>
    </source>
</evidence>
<organism evidence="6 7">
    <name type="scientific">Subtercola vilae</name>
    <dbReference type="NCBI Taxonomy" id="2056433"/>
    <lineage>
        <taxon>Bacteria</taxon>
        <taxon>Bacillati</taxon>
        <taxon>Actinomycetota</taxon>
        <taxon>Actinomycetes</taxon>
        <taxon>Micrococcales</taxon>
        <taxon>Microbacteriaceae</taxon>
        <taxon>Subtercola</taxon>
    </lineage>
</organism>
<dbReference type="SUPFAM" id="SSF50494">
    <property type="entry name" value="Trypsin-like serine proteases"/>
    <property type="match status" value="1"/>
</dbReference>
<sequence>MQPVVDIVLLVAALLAVWAGWGRGAVVMAASLLGVVVGAWFATAAAPAVVTWLVQFGWTSSLQRSIAAGVVFVLCIVIASSVLGTIALLIRRSIGRVKVVRGIDSLGGAAMGLISWGVVVWLAAGFLLTTGQLQATQLVNASRVVSVLNTMAPVPATTALGTLDAALGSAGFPTVFADGAEIIAGAQAPESSVPAAVKSASSGVVKILTSAPNCGSDSEGSGWVVSQDRVITNAHVVAGGTDIYVQTSASTSLQQAKLVVYDPERDLAVLAVSGLGVTPLTLGTELAASDSAVVAGYPENGPYTTATARVRQTVQATGLDIYGQQSVTREIYSLRGTVLPGNSGGPLFDTAGNVSGVVFARSTSDTETGYALTLNEIAPVVAAAGASTPVSSGACQAETP</sequence>
<comment type="caution">
    <text evidence="6">The sequence shown here is derived from an EMBL/GenBank/DDBJ whole genome shotgun (WGS) entry which is preliminary data.</text>
</comment>
<dbReference type="PANTHER" id="PTHR45980">
    <property type="match status" value="1"/>
</dbReference>
<protein>
    <submittedName>
        <fullName evidence="6">Serine protease</fullName>
    </submittedName>
</protein>